<protein>
    <recommendedName>
        <fullName evidence="4">Protein arginine N-methyltransferase 6</fullName>
    </recommendedName>
    <alternativeName>
        <fullName evidence="5">Histone-arginine N-methyltransferase PRMT6</fullName>
    </alternativeName>
</protein>
<evidence type="ECO:0000313" key="10">
    <source>
        <dbReference type="EMBL" id="GFY63822.1"/>
    </source>
</evidence>
<accession>A0A8X6Y1V3</accession>
<evidence type="ECO:0000256" key="7">
    <source>
        <dbReference type="SAM" id="MobiDB-lite"/>
    </source>
</evidence>
<proteinExistence type="predicted"/>
<dbReference type="PANTHER" id="PTHR11006">
    <property type="entry name" value="PROTEIN ARGININE N-METHYLTRANSFERASE"/>
    <property type="match status" value="1"/>
</dbReference>
<evidence type="ECO:0000256" key="2">
    <source>
        <dbReference type="ARBA" id="ARBA00022679"/>
    </source>
</evidence>
<feature type="compositionally biased region" description="Basic and acidic residues" evidence="7">
    <location>
        <begin position="39"/>
        <end position="53"/>
    </location>
</feature>
<evidence type="ECO:0000256" key="8">
    <source>
        <dbReference type="SAM" id="SignalP"/>
    </source>
</evidence>
<keyword evidence="11" id="KW-1185">Reference proteome</keyword>
<dbReference type="PROSITE" id="PS51678">
    <property type="entry name" value="SAM_MT_PRMT"/>
    <property type="match status" value="1"/>
</dbReference>
<dbReference type="GO" id="GO:0042054">
    <property type="term" value="F:histone methyltransferase activity"/>
    <property type="evidence" value="ECO:0007669"/>
    <property type="project" value="TreeGrafter"/>
</dbReference>
<feature type="chain" id="PRO_5036483022" description="Protein arginine N-methyltransferase 6" evidence="8">
    <location>
        <begin position="17"/>
        <end position="409"/>
    </location>
</feature>
<dbReference type="Gene3D" id="2.70.160.11">
    <property type="entry name" value="Hnrnp arginine n-methyltransferase1"/>
    <property type="match status" value="1"/>
</dbReference>
<dbReference type="InterPro" id="IPR055135">
    <property type="entry name" value="PRMT_dom"/>
</dbReference>
<comment type="caution">
    <text evidence="10">The sequence shown here is derived from an EMBL/GenBank/DDBJ whole genome shotgun (WGS) entry which is preliminary data.</text>
</comment>
<organism evidence="10 11">
    <name type="scientific">Trichonephila inaurata madagascariensis</name>
    <dbReference type="NCBI Taxonomy" id="2747483"/>
    <lineage>
        <taxon>Eukaryota</taxon>
        <taxon>Metazoa</taxon>
        <taxon>Ecdysozoa</taxon>
        <taxon>Arthropoda</taxon>
        <taxon>Chelicerata</taxon>
        <taxon>Arachnida</taxon>
        <taxon>Araneae</taxon>
        <taxon>Araneomorphae</taxon>
        <taxon>Entelegynae</taxon>
        <taxon>Araneoidea</taxon>
        <taxon>Nephilidae</taxon>
        <taxon>Trichonephila</taxon>
        <taxon>Trichonephila inaurata</taxon>
    </lineage>
</organism>
<dbReference type="AlphaFoldDB" id="A0A8X6Y1V3"/>
<name>A0A8X6Y1V3_9ARAC</name>
<dbReference type="Gene3D" id="3.40.50.150">
    <property type="entry name" value="Vaccinia Virus protein VP39"/>
    <property type="match status" value="1"/>
</dbReference>
<keyword evidence="3 6" id="KW-0949">S-adenosyl-L-methionine</keyword>
<dbReference type="PANTHER" id="PTHR11006:SF73">
    <property type="entry name" value="PROTEIN ARGININE N-METHYLTRANSFERASE 6"/>
    <property type="match status" value="1"/>
</dbReference>
<feature type="region of interest" description="Disordered" evidence="7">
    <location>
        <begin position="39"/>
        <end position="67"/>
    </location>
</feature>
<keyword evidence="8" id="KW-0732">Signal</keyword>
<dbReference type="CDD" id="cd02440">
    <property type="entry name" value="AdoMet_MTases"/>
    <property type="match status" value="1"/>
</dbReference>
<dbReference type="GO" id="GO:0016274">
    <property type="term" value="F:protein-arginine N-methyltransferase activity"/>
    <property type="evidence" value="ECO:0007669"/>
    <property type="project" value="InterPro"/>
</dbReference>
<dbReference type="EMBL" id="BMAV01014948">
    <property type="protein sequence ID" value="GFY63822.1"/>
    <property type="molecule type" value="Genomic_DNA"/>
</dbReference>
<dbReference type="GO" id="GO:0032259">
    <property type="term" value="P:methylation"/>
    <property type="evidence" value="ECO:0007669"/>
    <property type="project" value="UniProtKB-KW"/>
</dbReference>
<dbReference type="SUPFAM" id="SSF53335">
    <property type="entry name" value="S-adenosyl-L-methionine-dependent methyltransferases"/>
    <property type="match status" value="1"/>
</dbReference>
<feature type="signal peptide" evidence="8">
    <location>
        <begin position="1"/>
        <end position="16"/>
    </location>
</feature>
<sequence length="409" mass="46764">MFCGVSFLRAFRSSTSLLLLMMDNAQILPPCKKLKMENSSKFSSEENTHDKPCKQSSSATPIKSDNNGNSDIRLEYCTDERELENNDSNYFKCYADLSIHRVMIGDYSRTQTYRRAILSNYKLFHQKVVLDVGAGTGILSLFCAQAGAKKVYAIEASAIAKQAEKVVVENGFSDKIIVMQVKIEDAELPEKVDVIVSEWMGYMLMYESMLPSFLFARDKWLKKDGHLFPQEVRIYIAPISDHQEYEYSVEFWKKVEDAYKVDMSALASTAAEQMRAAVHVMSVDPAAIQSHASCVTSMHLATVEQDNSECAQGSFRCSCFGRKTVHGFVIWFTVHFPNDIILSTSPYERETHWEQSVLYIPPVHVEQDTVISGKLWIRKGEVYHRFLDIELDYQIDNGENRKMKFKMKD</sequence>
<evidence type="ECO:0000256" key="6">
    <source>
        <dbReference type="PROSITE-ProRule" id="PRU01015"/>
    </source>
</evidence>
<evidence type="ECO:0000259" key="9">
    <source>
        <dbReference type="Pfam" id="PF22528"/>
    </source>
</evidence>
<evidence type="ECO:0000256" key="1">
    <source>
        <dbReference type="ARBA" id="ARBA00022603"/>
    </source>
</evidence>
<dbReference type="Proteomes" id="UP000886998">
    <property type="component" value="Unassembled WGS sequence"/>
</dbReference>
<evidence type="ECO:0000313" key="11">
    <source>
        <dbReference type="Proteomes" id="UP000886998"/>
    </source>
</evidence>
<dbReference type="OrthoDB" id="7848332at2759"/>
<dbReference type="FunFam" id="3.40.50.150:FF:000016">
    <property type="entry name" value="Protein arginine N-methyltransferase 6"/>
    <property type="match status" value="1"/>
</dbReference>
<dbReference type="InterPro" id="IPR025799">
    <property type="entry name" value="Arg_MeTrfase"/>
</dbReference>
<feature type="domain" description="Protein arginine N-methyltransferase" evidence="9">
    <location>
        <begin position="233"/>
        <end position="396"/>
    </location>
</feature>
<keyword evidence="1 6" id="KW-0489">Methyltransferase</keyword>
<gene>
    <name evidence="10" type="primary">prmt6</name>
    <name evidence="10" type="ORF">TNIN_500521</name>
</gene>
<feature type="compositionally biased region" description="Polar residues" evidence="7">
    <location>
        <begin position="54"/>
        <end position="67"/>
    </location>
</feature>
<keyword evidence="2 6" id="KW-0808">Transferase</keyword>
<reference evidence="10" key="1">
    <citation type="submission" date="2020-08" db="EMBL/GenBank/DDBJ databases">
        <title>Multicomponent nature underlies the extraordinary mechanical properties of spider dragline silk.</title>
        <authorList>
            <person name="Kono N."/>
            <person name="Nakamura H."/>
            <person name="Mori M."/>
            <person name="Yoshida Y."/>
            <person name="Ohtoshi R."/>
            <person name="Malay A.D."/>
            <person name="Moran D.A.P."/>
            <person name="Tomita M."/>
            <person name="Numata K."/>
            <person name="Arakawa K."/>
        </authorList>
    </citation>
    <scope>NUCLEOTIDE SEQUENCE</scope>
</reference>
<evidence type="ECO:0000256" key="3">
    <source>
        <dbReference type="ARBA" id="ARBA00022691"/>
    </source>
</evidence>
<dbReference type="Pfam" id="PF22528">
    <property type="entry name" value="PRMT_C"/>
    <property type="match status" value="1"/>
</dbReference>
<evidence type="ECO:0000256" key="4">
    <source>
        <dbReference type="ARBA" id="ARBA00040406"/>
    </source>
</evidence>
<dbReference type="Pfam" id="PF06325">
    <property type="entry name" value="PrmA"/>
    <property type="match status" value="1"/>
</dbReference>
<dbReference type="InterPro" id="IPR029063">
    <property type="entry name" value="SAM-dependent_MTases_sf"/>
</dbReference>
<evidence type="ECO:0000256" key="5">
    <source>
        <dbReference type="ARBA" id="ARBA00042685"/>
    </source>
</evidence>